<dbReference type="Pfam" id="PF25794">
    <property type="entry name" value="SACS"/>
    <property type="match status" value="1"/>
</dbReference>
<dbReference type="PANTHER" id="PTHR32387">
    <property type="entry name" value="WU:FJ29H11"/>
    <property type="match status" value="1"/>
</dbReference>
<dbReference type="Gene3D" id="3.30.565.10">
    <property type="entry name" value="Histidine kinase-like ATPase, C-terminal domain"/>
    <property type="match status" value="1"/>
</dbReference>
<dbReference type="PANTHER" id="PTHR32387:SF0">
    <property type="entry name" value="PROTEIN NO VEIN"/>
    <property type="match status" value="1"/>
</dbReference>
<dbReference type="WBParaSite" id="MCU_001149-RC">
    <property type="protein sequence ID" value="MCU_001149-RC"/>
    <property type="gene ID" value="MCU_001149"/>
</dbReference>
<dbReference type="NCBIfam" id="NF047352">
    <property type="entry name" value="P_loop_sacsin"/>
    <property type="match status" value="1"/>
</dbReference>
<protein>
    <submittedName>
        <fullName evidence="3 4">DUF3883 domain-containing protein</fullName>
    </submittedName>
</protein>
<evidence type="ECO:0000256" key="1">
    <source>
        <dbReference type="SAM" id="MobiDB-lite"/>
    </source>
</evidence>
<feature type="domain" description="Sacsin/Nov" evidence="2">
    <location>
        <begin position="762"/>
        <end position="850"/>
    </location>
</feature>
<sequence length="2597" mass="286877">MNELSSCVCKNRYRLPSTSPRSTNRWWEAVFTQHMLVYFNDSSVSTLTGTFDLESFNFSQLGPYGIRIRSFAKLIESVVEMLRPESLARASKNAQNMLDTDIRQIYGTFANRVVTNEAIARLQRQKPVKALRALSRNCRDLYDDLVNWAEGKNLAWPSGFIESLLSFEKFLNSVATSGPFRSLLHLALVYSKTDNLSTDLLLSKIQKSVVINVDAESDVECGSVINLDEDKDGADAPSLAEVVERFNEFFDTFSKSVRDESVDPCVPWRILSDIEKQLKISTGKSLVALLTEASDKDFDGPKPKCLCVLPQVRDDQPQPHQQAAHGSPENDNEVSMTTSEIRRLREFLRHLTCLAERSAEALMDVATQHLNVPRTPSVKQIIHCILTDTTGSSEQRVFMIHPAEFSFLCAKNNRNVDVLMPHELFTQRSAVLRFLATCPPLCDPESWTLWSLFPGSLASHWGSLDEFIVDTVSSTEAHEKYNLAVVKLACNGYIRLTTNGSPSVLVSRLSECASSNSDLSLNSPRRLCDLLIGSALLVNRFLPPTDSIRVIGTELRMTPHEKIWNCLLRTIMLASPIPLLGVLFAKILVPALAEVSIVMEEGSGLRGLVECAVECSEKDRLVTAIGVVGGQLGWPVWMEVFKNYRLSTKAPLTEVPSCQIETNSGLEASEQLEKSAHTPVASSRKRAKSVRQVLPVDLPTDEQSVDTGGVGDRQDFIENLRKTEFGLGIELDVNALSLLQRFEGRLSRSLNCLSQELYGQPGHFLLELIQNADDNNYASDTTPSIDFLLADSTLVVRNNEAVGFTEADMAALCDVGVSTKVGHRDEQTGRKGIGFKSVFAVSDGPEVHSNGFHVRFQRKAGSESASVIVPEWVPTSSLDVHDDSQWRTVFKLPLSPDTCGPSARPDSLVQLARQLLTHHLILFLRRIECIFFRTDEGVSSLQSSLTFQLERKSELLFTMGGPNPSFLKLFTVTETHNQSRNSSRWLLLRHRVSVDTKKLRHLGGNSMAVKTLPKRTDVAVAIPLTSKNPLPVFPVYSFLPVRSAGFHFLLNADFDLTSSREDIDGTSVWNQFLVSQIPAVFECLIQSIIKVSPTDAIQLSQCEILGRVLDCLPVTSHKKAPIMGIFACLGEQIRDRLSRLSWLPVLGGIKYSPPSKVLFVPQKMLQVDKSPHPDDFLTRLLIDRLGMHELNPDFFAMSCNGEDGDELGTSCRQVERRIEKLVYLGIQPISADSIAELVSTLSAEELRRPGMLYALLANIESNLHLNYQRHLSVTNRVAWQRRFLRTLRHLPLFPLLDDRLVSLESIQEMSGSSLLKNRNHLMVPAPQPIDEGRTAATYGDYLVLLSRLGPLLSPSAIYPMECVSPELPSLLTCSVDGLGVTVAKSPLDVINYWIRPHQLDFDLNATENADWFIAAAQVMVWAGQLEDSLVSCLPIVCVGKPSPRLFHPNTDVAFPPPVLLNRYSETEENQLLSMCLETMDEGEKEDGAVLVASADYFKTAGFSLALDSLELFERWNDLFSKAGLSTLRSIHVRRYRLEEGPEDLPLLPATHPLRLSPALRKLGGRVVIEDWVCPGLEDVLLPWIERTVEQFGLHDSAKVACQKLSTVLSRNWVESFEGYTLAVAYETTANRHKPIPLGASSWVHALRTRKWLTLSSDSQVFVASTSSNSAALALDFVSTNSIYSPTAFSGSALSLDMQNMFAQACCIWKPFDDDEVALPAGLVKALGLKQHVDESTFQHLMSHLIKNGDNLPDYVTPGSLVDVYQLALQTLGGSSAETLATIFPCILVPCSSPHSTHKRSKKTSEIDLDNHESDCPACARRNAHASRTHGQKRTAVGEVRYHLVPTKLTCWQRVLLPPVPVDVGDANDDGEIDENEYPVPTLNTTSVSLPAPRVFDQRIPLCSVYGPEWKSLFCDALKVPLTSCLDEVLSLRPSPPLPNTDSSCWQASHKAFGRQLGAWYALIDFCLVVSRQDSCPPDHLDQLLSFPLLYDMSGRWQTPKDVCNSAGTATGLGVLFAWRNPDLVSLLAGSAEPPPPCLLGHSLETLEAFATSPTCVSTNPAPQELVPGKEVGTSHSLLLNVLQLPVFDEVVSVSVGLFEIDSVQRKGDRVAGFAVPCPPLDHLVKEFRLLARSWLSSVNRQHQRAPPSDFICATSSNIMEAYLLPDLTLTLSLAQSGPTHAVRPKWTIPSVACRFSKGKLYVDKRFEPDFVNGMASLFGPRGSIYHVILKELIRAAFPTCRTAQLSLFHFARGFLSMKASLLASGTKSAEVSENLRAYFLSHGISQNSQPGEELIRFLLFPQNHPAGSSPTLATPSTSTSKCEIPNVLSLSGSGDTVKKRTSQPVVPGATRGTRNQTILSEAFDFGRPQSLAVYQTVDSSSSSTLWNEQLVMNSSRLEHILASSDVKSDNSDLGRLGEQSVYEYLMEQMTSSTEFTFPSGHSHLGIGRLTEVRWVNGDGESRLPYDLTVCLEVHSKMSSLPTDLQSEVTAGVVRRSSQSTASHLLSVGPIFLEVKSTGSLPGDQTSSGRLDLFEISLSEAAFAREVGWRYHLVRVHWSRGGGDGRQPLRPQLTHIPNLADALTAAKSQLRLCIGMRR</sequence>
<organism evidence="4">
    <name type="scientific">Mesocestoides corti</name>
    <name type="common">Flatworm</name>
    <dbReference type="NCBI Taxonomy" id="53468"/>
    <lineage>
        <taxon>Eukaryota</taxon>
        <taxon>Metazoa</taxon>
        <taxon>Spiralia</taxon>
        <taxon>Lophotrochozoa</taxon>
        <taxon>Platyhelminthes</taxon>
        <taxon>Cestoda</taxon>
        <taxon>Eucestoda</taxon>
        <taxon>Cyclophyllidea</taxon>
        <taxon>Mesocestoididae</taxon>
        <taxon>Mesocestoides</taxon>
    </lineage>
</organism>
<dbReference type="InterPro" id="IPR036890">
    <property type="entry name" value="HATPase_C_sf"/>
</dbReference>
<evidence type="ECO:0000313" key="3">
    <source>
        <dbReference type="WBParaSite" id="MCU_001149-RB"/>
    </source>
</evidence>
<dbReference type="InterPro" id="IPR052957">
    <property type="entry name" value="Auxin_embryo_med"/>
</dbReference>
<accession>A0A5K3EK51</accession>
<dbReference type="SUPFAM" id="SSF55874">
    <property type="entry name" value="ATPase domain of HSP90 chaperone/DNA topoisomerase II/histidine kinase"/>
    <property type="match status" value="1"/>
</dbReference>
<evidence type="ECO:0000313" key="4">
    <source>
        <dbReference type="WBParaSite" id="MCU_001149-RC"/>
    </source>
</evidence>
<dbReference type="WBParaSite" id="MCU_001149-RB">
    <property type="protein sequence ID" value="MCU_001149-RB"/>
    <property type="gene ID" value="MCU_001149"/>
</dbReference>
<feature type="region of interest" description="Disordered" evidence="1">
    <location>
        <begin position="316"/>
        <end position="335"/>
    </location>
</feature>
<feature type="region of interest" description="Disordered" evidence="1">
    <location>
        <begin position="666"/>
        <end position="687"/>
    </location>
</feature>
<dbReference type="InterPro" id="IPR058210">
    <property type="entry name" value="SACS/Nov_dom"/>
</dbReference>
<name>A0A5K3EK51_MESCO</name>
<evidence type="ECO:0000259" key="2">
    <source>
        <dbReference type="Pfam" id="PF25794"/>
    </source>
</evidence>
<reference evidence="3 4" key="1">
    <citation type="submission" date="2019-11" db="UniProtKB">
        <authorList>
            <consortium name="WormBaseParasite"/>
        </authorList>
    </citation>
    <scope>IDENTIFICATION</scope>
</reference>
<proteinExistence type="predicted"/>